<proteinExistence type="predicted"/>
<evidence type="ECO:0000313" key="2">
    <source>
        <dbReference type="Proteomes" id="UP000240883"/>
    </source>
</evidence>
<gene>
    <name evidence="1" type="ORF">BS50DRAFT_143801</name>
</gene>
<keyword evidence="2" id="KW-1185">Reference proteome</keyword>
<name>A0A2T2N9D3_CORCC</name>
<dbReference type="Proteomes" id="UP000240883">
    <property type="component" value="Unassembled WGS sequence"/>
</dbReference>
<dbReference type="AlphaFoldDB" id="A0A2T2N9D3"/>
<accession>A0A2T2N9D3</accession>
<protein>
    <submittedName>
        <fullName evidence="1">Uncharacterized protein</fullName>
    </submittedName>
</protein>
<dbReference type="EMBL" id="KZ678143">
    <property type="protein sequence ID" value="PSN61648.1"/>
    <property type="molecule type" value="Genomic_DNA"/>
</dbReference>
<evidence type="ECO:0000313" key="1">
    <source>
        <dbReference type="EMBL" id="PSN61648.1"/>
    </source>
</evidence>
<reference evidence="1 2" key="1">
    <citation type="journal article" date="2018" name="Front. Microbiol.">
        <title>Genome-Wide Analysis of Corynespora cassiicola Leaf Fall Disease Putative Effectors.</title>
        <authorList>
            <person name="Lopez D."/>
            <person name="Ribeiro S."/>
            <person name="Label P."/>
            <person name="Fumanal B."/>
            <person name="Venisse J.S."/>
            <person name="Kohler A."/>
            <person name="de Oliveira R.R."/>
            <person name="Labutti K."/>
            <person name="Lipzen A."/>
            <person name="Lail K."/>
            <person name="Bauer D."/>
            <person name="Ohm R.A."/>
            <person name="Barry K.W."/>
            <person name="Spatafora J."/>
            <person name="Grigoriev I.V."/>
            <person name="Martin F.M."/>
            <person name="Pujade-Renaud V."/>
        </authorList>
    </citation>
    <scope>NUCLEOTIDE SEQUENCE [LARGE SCALE GENOMIC DNA]</scope>
    <source>
        <strain evidence="1 2">Philippines</strain>
    </source>
</reference>
<sequence length="137" mass="14987">MALKKHRIMKLTQQPRPNSTIRHCHRQTFQASLDNVNPPISIRPDLLPTSILRKRIAASNLTTPQATPDPIQRQIQRLPPSPCMHPPLLLPGTLQQSRAPFGLMQTPTLTDKVCQAGEVEDKTVGAALGVLVSAHAG</sequence>
<organism evidence="1 2">
    <name type="scientific">Corynespora cassiicola Philippines</name>
    <dbReference type="NCBI Taxonomy" id="1448308"/>
    <lineage>
        <taxon>Eukaryota</taxon>
        <taxon>Fungi</taxon>
        <taxon>Dikarya</taxon>
        <taxon>Ascomycota</taxon>
        <taxon>Pezizomycotina</taxon>
        <taxon>Dothideomycetes</taxon>
        <taxon>Pleosporomycetidae</taxon>
        <taxon>Pleosporales</taxon>
        <taxon>Corynesporascaceae</taxon>
        <taxon>Corynespora</taxon>
    </lineage>
</organism>